<dbReference type="EMBL" id="JAIGYQ010000003">
    <property type="protein sequence ID" value="MBX7490472.1"/>
    <property type="molecule type" value="Genomic_DNA"/>
</dbReference>
<gene>
    <name evidence="1" type="ORF">K4G57_03185</name>
</gene>
<evidence type="ECO:0000313" key="2">
    <source>
        <dbReference type="Proteomes" id="UP000700059"/>
    </source>
</evidence>
<reference evidence="1 2" key="1">
    <citation type="submission" date="2021-08" db="EMBL/GenBank/DDBJ databases">
        <title>Helicobacter spp. isolated from feces of Anatolian Ground Squirrel (Spermophilus xanthoprymnus) in Turkey.</title>
        <authorList>
            <person name="Aydin F."/>
            <person name="Abay S."/>
            <person name="Kayman T."/>
            <person name="Karakaya E."/>
            <person name="Saticioglu I.B."/>
        </authorList>
    </citation>
    <scope>NUCLEOTIDE SEQUENCE [LARGE SCALE GENOMIC DNA]</scope>
    <source>
        <strain evidence="1 2">Faydin-H70</strain>
    </source>
</reference>
<accession>A0ABS7JM53</accession>
<dbReference type="Pfam" id="PF05315">
    <property type="entry name" value="ICEA"/>
    <property type="match status" value="1"/>
</dbReference>
<comment type="caution">
    <text evidence="1">The sequence shown here is derived from an EMBL/GenBank/DDBJ whole genome shotgun (WGS) entry which is preliminary data.</text>
</comment>
<evidence type="ECO:0000313" key="1">
    <source>
        <dbReference type="EMBL" id="MBX7490472.1"/>
    </source>
</evidence>
<proteinExistence type="predicted"/>
<protein>
    <submittedName>
        <fullName evidence="1">Uncharacterized protein</fullName>
    </submittedName>
</protein>
<organism evidence="1 2">
    <name type="scientific">Helicobacter turcicus</name>
    <dbReference type="NCBI Taxonomy" id="2867412"/>
    <lineage>
        <taxon>Bacteria</taxon>
        <taxon>Pseudomonadati</taxon>
        <taxon>Campylobacterota</taxon>
        <taxon>Epsilonproteobacteria</taxon>
        <taxon>Campylobacterales</taxon>
        <taxon>Helicobacteraceae</taxon>
        <taxon>Helicobacter</taxon>
    </lineage>
</organism>
<keyword evidence="2" id="KW-1185">Reference proteome</keyword>
<sequence>MVSLSAIKDLALVNSANWCKISSTLAKKYIVEFGKKQDKGQSDIKTTTKKFLATMQSR</sequence>
<dbReference type="Proteomes" id="UP000700059">
    <property type="component" value="Unassembled WGS sequence"/>
</dbReference>
<dbReference type="InterPro" id="IPR007979">
    <property type="entry name" value="NlaIII/ICEA1"/>
</dbReference>
<name>A0ABS7JM53_9HELI</name>